<comment type="pathway">
    <text evidence="12">Phospholipid metabolism; phosphatidylcholine biosynthesis; phosphatidylcholine from phosphocholine: step 2/2.</text>
</comment>
<proteinExistence type="inferred from homology"/>
<feature type="transmembrane region" description="Helical" evidence="17">
    <location>
        <begin position="246"/>
        <end position="265"/>
    </location>
</feature>
<evidence type="ECO:0000256" key="17">
    <source>
        <dbReference type="SAM" id="Phobius"/>
    </source>
</evidence>
<keyword evidence="19" id="KW-1185">Reference proteome</keyword>
<comment type="catalytic activity">
    <reaction evidence="9">
        <text>1-hexadecanoyl-2-(4Z,7Z,10Z,13Z,16Z,19Z-docosahexaenoyl)-sn-glycerol + CDP-choline = 1-hexadecanoyl-2-(4Z,7Z,10Z,13Z,16Z,19Z-docosahexaenoyl)-sn-glycero-3-phosphocholine + CMP + H(+)</text>
        <dbReference type="Rhea" id="RHEA:54332"/>
        <dbReference type="ChEBI" id="CHEBI:15378"/>
        <dbReference type="ChEBI" id="CHEBI:58779"/>
        <dbReference type="ChEBI" id="CHEBI:60377"/>
        <dbReference type="ChEBI" id="CHEBI:74963"/>
        <dbReference type="ChEBI" id="CHEBI:82949"/>
    </reaction>
    <physiologicalReaction direction="left-to-right" evidence="9">
        <dbReference type="Rhea" id="RHEA:54333"/>
    </physiologicalReaction>
</comment>
<keyword evidence="6 17" id="KW-0472">Membrane</keyword>
<evidence type="ECO:0000256" key="13">
    <source>
        <dbReference type="ARBA" id="ARBA00038987"/>
    </source>
</evidence>
<keyword evidence="8" id="KW-1208">Phospholipid metabolism</keyword>
<comment type="similarity">
    <text evidence="2 15">Belongs to the CDP-alcohol phosphatidyltransferase class-I family.</text>
</comment>
<dbReference type="GO" id="GO:0006646">
    <property type="term" value="P:phosphatidylethanolamine biosynthetic process"/>
    <property type="evidence" value="ECO:0007669"/>
    <property type="project" value="TreeGrafter"/>
</dbReference>
<evidence type="ECO:0000256" key="2">
    <source>
        <dbReference type="ARBA" id="ARBA00010441"/>
    </source>
</evidence>
<dbReference type="Gene3D" id="1.20.120.1760">
    <property type="match status" value="1"/>
</dbReference>
<dbReference type="STRING" id="418985.A0A1V9Y158"/>
<name>A0A1V9Y158_9ACAR</name>
<keyword evidence="7" id="KW-0444">Lipid biosynthesis</keyword>
<sequence>MLRLPLEPLSLDQLKRLQQHQYRATGKSFLDPYMQPFWEWVVLQLPEWVAPNLMTITGLLVNVLTCLLLIIMAPDATSNVHPLFFVACAVGLFFYQTLDACDGKQARRTGSSSPLGELFDHGCDALSTLFLALGIAVAINMGTYPYVMLVQCLVAMFVFYCAHWQTYVTGTLRFGWFDVTEAQFSVMGILLTSAIFGQDVWGTQAAFMEFRFLPFILCIGGSVVALFNYLRVCLSSQTQHVCEGSALAPLAPALLTIVPGIVMALKSPSLVSGQPCLALMTFGLVGVKLTFRIIVAHMTRSELHTWDSTLATPLTIFFNQYLDFPLSERFILYAGLTYTTIDLCLYANAICVQICEHLKIELFRIAPVVAEKKSSTDDPSRKPLLKATSPAASAGTSPGEAPPRYQDVIVNKS</sequence>
<evidence type="ECO:0000256" key="8">
    <source>
        <dbReference type="ARBA" id="ARBA00023264"/>
    </source>
</evidence>
<dbReference type="Proteomes" id="UP000192247">
    <property type="component" value="Unassembled WGS sequence"/>
</dbReference>
<feature type="transmembrane region" description="Helical" evidence="17">
    <location>
        <begin position="212"/>
        <end position="234"/>
    </location>
</feature>
<dbReference type="FunFam" id="1.20.120.1760:FF:000002">
    <property type="entry name" value="Choline/ethanolamine phosphotransferase 1"/>
    <property type="match status" value="1"/>
</dbReference>
<protein>
    <recommendedName>
        <fullName evidence="13">diacylglycerol cholinephosphotransferase</fullName>
        <ecNumber evidence="13">2.7.8.2</ecNumber>
    </recommendedName>
</protein>
<dbReference type="InterPro" id="IPR043130">
    <property type="entry name" value="CDP-OH_PTrfase_TM_dom"/>
</dbReference>
<dbReference type="EC" id="2.7.8.2" evidence="13"/>
<dbReference type="AlphaFoldDB" id="A0A1V9Y158"/>
<evidence type="ECO:0000256" key="3">
    <source>
        <dbReference type="ARBA" id="ARBA00022679"/>
    </source>
</evidence>
<dbReference type="GO" id="GO:0004142">
    <property type="term" value="F:diacylglycerol cholinephosphotransferase activity"/>
    <property type="evidence" value="ECO:0007669"/>
    <property type="project" value="UniProtKB-EC"/>
</dbReference>
<feature type="compositionally biased region" description="Basic and acidic residues" evidence="16">
    <location>
        <begin position="372"/>
        <end position="381"/>
    </location>
</feature>
<feature type="transmembrane region" description="Helical" evidence="17">
    <location>
        <begin position="144"/>
        <end position="162"/>
    </location>
</feature>
<evidence type="ECO:0000313" key="18">
    <source>
        <dbReference type="EMBL" id="OQR79465.1"/>
    </source>
</evidence>
<dbReference type="OrthoDB" id="196717at2759"/>
<keyword evidence="3 15" id="KW-0808">Transferase</keyword>
<dbReference type="Pfam" id="PF01066">
    <property type="entry name" value="CDP-OH_P_transf"/>
    <property type="match status" value="1"/>
</dbReference>
<comment type="caution">
    <text evidence="18">The sequence shown here is derived from an EMBL/GenBank/DDBJ whole genome shotgun (WGS) entry which is preliminary data.</text>
</comment>
<dbReference type="GO" id="GO:0004307">
    <property type="term" value="F:ethanolaminephosphotransferase activity"/>
    <property type="evidence" value="ECO:0007669"/>
    <property type="project" value="TreeGrafter"/>
</dbReference>
<evidence type="ECO:0000256" key="5">
    <source>
        <dbReference type="ARBA" id="ARBA00022989"/>
    </source>
</evidence>
<organism evidence="18 19">
    <name type="scientific">Tropilaelaps mercedesae</name>
    <dbReference type="NCBI Taxonomy" id="418985"/>
    <lineage>
        <taxon>Eukaryota</taxon>
        <taxon>Metazoa</taxon>
        <taxon>Ecdysozoa</taxon>
        <taxon>Arthropoda</taxon>
        <taxon>Chelicerata</taxon>
        <taxon>Arachnida</taxon>
        <taxon>Acari</taxon>
        <taxon>Parasitiformes</taxon>
        <taxon>Mesostigmata</taxon>
        <taxon>Gamasina</taxon>
        <taxon>Dermanyssoidea</taxon>
        <taxon>Laelapidae</taxon>
        <taxon>Tropilaelaps</taxon>
    </lineage>
</organism>
<comment type="subcellular location">
    <subcellularLocation>
        <location evidence="1">Membrane</location>
        <topology evidence="1">Multi-pass membrane protein</topology>
    </subcellularLocation>
</comment>
<dbReference type="InterPro" id="IPR014472">
    <property type="entry name" value="CHOPT"/>
</dbReference>
<evidence type="ECO:0000256" key="1">
    <source>
        <dbReference type="ARBA" id="ARBA00004141"/>
    </source>
</evidence>
<dbReference type="GO" id="GO:0005789">
    <property type="term" value="C:endoplasmic reticulum membrane"/>
    <property type="evidence" value="ECO:0007669"/>
    <property type="project" value="TreeGrafter"/>
</dbReference>
<dbReference type="PROSITE" id="PS00379">
    <property type="entry name" value="CDP_ALCOHOL_P_TRANSF"/>
    <property type="match status" value="1"/>
</dbReference>
<evidence type="ECO:0000256" key="11">
    <source>
        <dbReference type="ARBA" id="ARBA00036890"/>
    </source>
</evidence>
<dbReference type="PANTHER" id="PTHR10414">
    <property type="entry name" value="ETHANOLAMINEPHOSPHOTRANSFERASE"/>
    <property type="match status" value="1"/>
</dbReference>
<evidence type="ECO:0000256" key="7">
    <source>
        <dbReference type="ARBA" id="ARBA00023209"/>
    </source>
</evidence>
<comment type="catalytic activity">
    <reaction evidence="11">
        <text>1-hexadecanoyl-2-(9Z-octadecenoyl)-sn-glycerol + CDP-choline = 1-hexadecanoyl-2-(9Z-octadecenoyl)-sn-glycero-3-phosphocholine + CMP + H(+)</text>
        <dbReference type="Rhea" id="RHEA:54244"/>
        <dbReference type="ChEBI" id="CHEBI:15378"/>
        <dbReference type="ChEBI" id="CHEBI:58779"/>
        <dbReference type="ChEBI" id="CHEBI:60377"/>
        <dbReference type="ChEBI" id="CHEBI:73001"/>
        <dbReference type="ChEBI" id="CHEBI:75466"/>
    </reaction>
    <physiologicalReaction direction="left-to-right" evidence="11">
        <dbReference type="Rhea" id="RHEA:54245"/>
    </physiologicalReaction>
</comment>
<keyword evidence="4 17" id="KW-0812">Transmembrane</keyword>
<feature type="transmembrane region" description="Helical" evidence="17">
    <location>
        <begin position="277"/>
        <end position="295"/>
    </location>
</feature>
<feature type="transmembrane region" description="Helical" evidence="17">
    <location>
        <begin position="80"/>
        <end position="98"/>
    </location>
</feature>
<feature type="compositionally biased region" description="Low complexity" evidence="16">
    <location>
        <begin position="387"/>
        <end position="403"/>
    </location>
</feature>
<evidence type="ECO:0000256" key="15">
    <source>
        <dbReference type="RuleBase" id="RU003750"/>
    </source>
</evidence>
<dbReference type="InParanoid" id="A0A1V9Y158"/>
<dbReference type="PANTHER" id="PTHR10414:SF37">
    <property type="entry name" value="BB IN A BOXCAR, ISOFORM C"/>
    <property type="match status" value="1"/>
</dbReference>
<reference evidence="18 19" key="1">
    <citation type="journal article" date="2017" name="Gigascience">
        <title>Draft genome of the honey bee ectoparasitic mite, Tropilaelaps mercedesae, is shaped by the parasitic life history.</title>
        <authorList>
            <person name="Dong X."/>
            <person name="Armstrong S.D."/>
            <person name="Xia D."/>
            <person name="Makepeace B.L."/>
            <person name="Darby A.C."/>
            <person name="Kadowaki T."/>
        </authorList>
    </citation>
    <scope>NUCLEOTIDE SEQUENCE [LARGE SCALE GENOMIC DNA]</scope>
    <source>
        <strain evidence="18">Wuxi-XJTLU</strain>
    </source>
</reference>
<feature type="region of interest" description="Disordered" evidence="16">
    <location>
        <begin position="372"/>
        <end position="413"/>
    </location>
</feature>
<keyword evidence="5 17" id="KW-1133">Transmembrane helix</keyword>
<evidence type="ECO:0000256" key="12">
    <source>
        <dbReference type="ARBA" id="ARBA00037890"/>
    </source>
</evidence>
<dbReference type="EMBL" id="MNPL01001089">
    <property type="protein sequence ID" value="OQR79465.1"/>
    <property type="molecule type" value="Genomic_DNA"/>
</dbReference>
<dbReference type="PIRSF" id="PIRSF015665">
    <property type="entry name" value="CHOPT"/>
    <property type="match status" value="1"/>
</dbReference>
<evidence type="ECO:0000256" key="6">
    <source>
        <dbReference type="ARBA" id="ARBA00023136"/>
    </source>
</evidence>
<evidence type="ECO:0000313" key="19">
    <source>
        <dbReference type="Proteomes" id="UP000192247"/>
    </source>
</evidence>
<evidence type="ECO:0000256" key="9">
    <source>
        <dbReference type="ARBA" id="ARBA00036100"/>
    </source>
</evidence>
<dbReference type="GO" id="GO:0005794">
    <property type="term" value="C:Golgi apparatus"/>
    <property type="evidence" value="ECO:0007669"/>
    <property type="project" value="TreeGrafter"/>
</dbReference>
<evidence type="ECO:0000256" key="16">
    <source>
        <dbReference type="SAM" id="MobiDB-lite"/>
    </source>
</evidence>
<keyword evidence="7" id="KW-0443">Lipid metabolism</keyword>
<dbReference type="InterPro" id="IPR048254">
    <property type="entry name" value="CDP_ALCOHOL_P_TRANSF_CS"/>
</dbReference>
<gene>
    <name evidence="18" type="ORF">BIW11_00151</name>
</gene>
<dbReference type="InterPro" id="IPR000462">
    <property type="entry name" value="CDP-OH_P_trans"/>
</dbReference>
<comment type="catalytic activity">
    <reaction evidence="14">
        <text>CDP-choline + a 1,2-diacyl-sn-glycerol = a 1,2-diacyl-sn-glycero-3-phosphocholine + CMP + H(+)</text>
        <dbReference type="Rhea" id="RHEA:32939"/>
        <dbReference type="ChEBI" id="CHEBI:15378"/>
        <dbReference type="ChEBI" id="CHEBI:17815"/>
        <dbReference type="ChEBI" id="CHEBI:57643"/>
        <dbReference type="ChEBI" id="CHEBI:58779"/>
        <dbReference type="ChEBI" id="CHEBI:60377"/>
        <dbReference type="EC" id="2.7.8.2"/>
    </reaction>
    <physiologicalReaction direction="left-to-right" evidence="14">
        <dbReference type="Rhea" id="RHEA:32940"/>
    </physiologicalReaction>
</comment>
<feature type="transmembrane region" description="Helical" evidence="17">
    <location>
        <begin position="174"/>
        <end position="197"/>
    </location>
</feature>
<evidence type="ECO:0000256" key="14">
    <source>
        <dbReference type="ARBA" id="ARBA00048570"/>
    </source>
</evidence>
<evidence type="ECO:0000256" key="4">
    <source>
        <dbReference type="ARBA" id="ARBA00022692"/>
    </source>
</evidence>
<keyword evidence="7" id="KW-0594">Phospholipid biosynthesis</keyword>
<evidence type="ECO:0000256" key="10">
    <source>
        <dbReference type="ARBA" id="ARBA00036651"/>
    </source>
</evidence>
<feature type="transmembrane region" description="Helical" evidence="17">
    <location>
        <begin position="53"/>
        <end position="74"/>
    </location>
</feature>
<accession>A0A1V9Y158</accession>
<comment type="catalytic activity">
    <reaction evidence="10">
        <text>1,2-dioctanoyl-sn-glycerol + CDP-choline = 1,2-dioctanoyl-sn-glycero-3-phosphocholine + CMP + H(+)</text>
        <dbReference type="Rhea" id="RHEA:54232"/>
        <dbReference type="ChEBI" id="CHEBI:15378"/>
        <dbReference type="ChEBI" id="CHEBI:58779"/>
        <dbReference type="ChEBI" id="CHEBI:60377"/>
        <dbReference type="ChEBI" id="CHEBI:76979"/>
        <dbReference type="ChEBI" id="CHEBI:78228"/>
    </reaction>
    <physiologicalReaction direction="left-to-right" evidence="10">
        <dbReference type="Rhea" id="RHEA:54233"/>
    </physiologicalReaction>
</comment>